<accession>A0ABW8TPU3</accession>
<organism evidence="2 3">
    <name type="scientific">Candidatus Clostridium radicumherbarum</name>
    <dbReference type="NCBI Taxonomy" id="3381662"/>
    <lineage>
        <taxon>Bacteria</taxon>
        <taxon>Bacillati</taxon>
        <taxon>Bacillota</taxon>
        <taxon>Clostridia</taxon>
        <taxon>Eubacteriales</taxon>
        <taxon>Clostridiaceae</taxon>
        <taxon>Clostridium</taxon>
    </lineage>
</organism>
<keyword evidence="1" id="KW-0812">Transmembrane</keyword>
<sequence>MKKVVIFTAAACSLIILFIFLKGFYKNQYIDLKDSKLSYEIKYKGLFKAKDFTEDKVGNYYIAYKDKIQFIDAKGKSYDVLVDKNLNINSLEFYKDKLYFASNNKIISFDLKKKEQKVIINDLPNYGDYNESLIKIVGDDLYITIGAATNSGVVGPDNIWMQEYPFFFDLSPRNISLKGTTFGNEKTGAFIPYKTKNLKGQLIPGHFPGNGTIITYNLQSGAAENFAWGIRNIKGMDFSSDGKLMASVGGIENRGLRPLSGDTDYIYEIKKGVWYGWPDYSGGDPVTSPRFKSDKNKIEFLLDNHPSSNPPAPIYQHKSLSALSILTVDSKAQVGEKDCIYFYDNRDNILYTLTKGNVLKEMAKLNQNTDLSAIRIYDKSILLLDNKEGFLYSLHINPNSNIFKINKNIIYYFIFILLFSITIIIWKYSSSADKQ</sequence>
<dbReference type="SUPFAM" id="SSF50952">
    <property type="entry name" value="Soluble quinoprotein glucose dehydrogenase"/>
    <property type="match status" value="1"/>
</dbReference>
<evidence type="ECO:0008006" key="4">
    <source>
        <dbReference type="Google" id="ProtNLM"/>
    </source>
</evidence>
<dbReference type="EMBL" id="JBJHZY010000001">
    <property type="protein sequence ID" value="MFL0267742.1"/>
    <property type="molecule type" value="Genomic_DNA"/>
</dbReference>
<reference evidence="2 3" key="1">
    <citation type="submission" date="2024-11" db="EMBL/GenBank/DDBJ databases">
        <authorList>
            <person name="Heng Y.C."/>
            <person name="Lim A.C.H."/>
            <person name="Lee J.K.Y."/>
            <person name="Kittelmann S."/>
        </authorList>
    </citation>
    <scope>NUCLEOTIDE SEQUENCE [LARGE SCALE GENOMIC DNA]</scope>
    <source>
        <strain evidence="2 3">WILCCON 0202</strain>
    </source>
</reference>
<dbReference type="RefSeq" id="WP_406764335.1">
    <property type="nucleotide sequence ID" value="NZ_JBJHZY010000001.1"/>
</dbReference>
<name>A0ABW8TPU3_9CLOT</name>
<gene>
    <name evidence="2" type="ORF">ACJDUH_06460</name>
</gene>
<keyword evidence="1" id="KW-0472">Membrane</keyword>
<protein>
    <recommendedName>
        <fullName evidence="4">Glucose/Sorbosone dehydrogenase domain-containing protein</fullName>
    </recommendedName>
</protein>
<evidence type="ECO:0000256" key="1">
    <source>
        <dbReference type="SAM" id="Phobius"/>
    </source>
</evidence>
<keyword evidence="3" id="KW-1185">Reference proteome</keyword>
<feature type="transmembrane region" description="Helical" evidence="1">
    <location>
        <begin position="409"/>
        <end position="429"/>
    </location>
</feature>
<proteinExistence type="predicted"/>
<evidence type="ECO:0000313" key="3">
    <source>
        <dbReference type="Proteomes" id="UP001623661"/>
    </source>
</evidence>
<feature type="transmembrane region" description="Helical" evidence="1">
    <location>
        <begin position="6"/>
        <end position="25"/>
    </location>
</feature>
<comment type="caution">
    <text evidence="2">The sequence shown here is derived from an EMBL/GenBank/DDBJ whole genome shotgun (WGS) entry which is preliminary data.</text>
</comment>
<keyword evidence="1" id="KW-1133">Transmembrane helix</keyword>
<dbReference type="InterPro" id="IPR011042">
    <property type="entry name" value="6-blade_b-propeller_TolB-like"/>
</dbReference>
<dbReference type="Proteomes" id="UP001623661">
    <property type="component" value="Unassembled WGS sequence"/>
</dbReference>
<dbReference type="InterPro" id="IPR011041">
    <property type="entry name" value="Quinoprot_gluc/sorb_DH_b-prop"/>
</dbReference>
<dbReference type="Gene3D" id="2.120.10.30">
    <property type="entry name" value="TolB, C-terminal domain"/>
    <property type="match status" value="1"/>
</dbReference>
<evidence type="ECO:0000313" key="2">
    <source>
        <dbReference type="EMBL" id="MFL0267742.1"/>
    </source>
</evidence>